<dbReference type="Gene3D" id="2.50.20.10">
    <property type="entry name" value="Lipoprotein localisation LolA/LolB/LppX"/>
    <property type="match status" value="1"/>
</dbReference>
<gene>
    <name evidence="2" type="ORF">VL15_33515</name>
</gene>
<protein>
    <recommendedName>
        <fullName evidence="4">DUF1329 domain-containing protein</fullName>
    </recommendedName>
</protein>
<comment type="caution">
    <text evidence="2">The sequence shown here is derived from an EMBL/GenBank/DDBJ whole genome shotgun (WGS) entry which is preliminary data.</text>
</comment>
<organism evidence="2 3">
    <name type="scientific">Burkholderia cepacia</name>
    <name type="common">Pseudomonas cepacia</name>
    <dbReference type="NCBI Taxonomy" id="292"/>
    <lineage>
        <taxon>Bacteria</taxon>
        <taxon>Pseudomonadati</taxon>
        <taxon>Pseudomonadota</taxon>
        <taxon>Betaproteobacteria</taxon>
        <taxon>Burkholderiales</taxon>
        <taxon>Burkholderiaceae</taxon>
        <taxon>Burkholderia</taxon>
        <taxon>Burkholderia cepacia complex</taxon>
    </lineage>
</organism>
<dbReference type="PATRIC" id="fig|292.27.peg.7623"/>
<evidence type="ECO:0000313" key="3">
    <source>
        <dbReference type="Proteomes" id="UP000036338"/>
    </source>
</evidence>
<evidence type="ECO:0000313" key="2">
    <source>
        <dbReference type="EMBL" id="KML47139.1"/>
    </source>
</evidence>
<proteinExistence type="predicted"/>
<dbReference type="InterPro" id="IPR010752">
    <property type="entry name" value="DUF1329"/>
</dbReference>
<evidence type="ECO:0008006" key="4">
    <source>
        <dbReference type="Google" id="ProtNLM"/>
    </source>
</evidence>
<dbReference type="RefSeq" id="WP_048251097.1">
    <property type="nucleotide sequence ID" value="NZ_LDWR01000066.1"/>
</dbReference>
<reference evidence="2 3" key="1">
    <citation type="submission" date="2015-05" db="EMBL/GenBank/DDBJ databases">
        <title>Draft genome of Burkholderia cepacia LK29.</title>
        <authorList>
            <person name="Chan X.Y."/>
        </authorList>
    </citation>
    <scope>NUCLEOTIDE SEQUENCE [LARGE SCALE GENOMIC DNA]</scope>
    <source>
        <strain evidence="2 3">LK29</strain>
    </source>
</reference>
<dbReference type="CDD" id="cd16329">
    <property type="entry name" value="LolA_like"/>
    <property type="match status" value="1"/>
</dbReference>
<evidence type="ECO:0000256" key="1">
    <source>
        <dbReference type="SAM" id="SignalP"/>
    </source>
</evidence>
<sequence length="460" mass="52031">MKRIHLPLLRASVIAACALAATASYPKVTTDDLKALDGLLTPMGAVRAASKDSSVPEWSGKWLGAPSDVQYKRGSRYPDPFASEKPVATITAENMAQYAEHLTDGQKAMFKRYPTTFKIIVYPTHRDFRYPDAVYKDIRAYAPDSTMTSDANGLTNAPPTVPYPIPKTPAELLWNQRFSSSIGTEQATYDQAVVYSDGNIAWGKVRYDIYSPRNVGKYDVKSDLNNRTYYRNATELPLSDRGSLIVGFTNWDKAGADNSSRTWMYNPGTRRVRQAPEYGYDQPQGPGGFRTVDDDRLYNGPGDRYDWKIVGKREIYVPYDNYKVMDSAVKYGDLLTKGHENPAYIRYELHRVWVLQATLKSGYRHQYAKRVLYIDEDSWQSLLADNYDARGQLWRTNVATSLYAYDAKVFYPSAVFFHDLISGAYMADRLTNEGPMPKLDNSPQFNEAYFSPDAIRSSGN</sequence>
<accession>A0A0J5WDR7</accession>
<dbReference type="AlphaFoldDB" id="A0A0J5WDR7"/>
<dbReference type="EMBL" id="LDWR01000066">
    <property type="protein sequence ID" value="KML47139.1"/>
    <property type="molecule type" value="Genomic_DNA"/>
</dbReference>
<keyword evidence="1" id="KW-0732">Signal</keyword>
<feature type="chain" id="PRO_5005266426" description="DUF1329 domain-containing protein" evidence="1">
    <location>
        <begin position="21"/>
        <end position="460"/>
    </location>
</feature>
<dbReference type="Pfam" id="PF07044">
    <property type="entry name" value="DUF1329"/>
    <property type="match status" value="1"/>
</dbReference>
<name>A0A0J5WDR7_BURCE</name>
<feature type="signal peptide" evidence="1">
    <location>
        <begin position="1"/>
        <end position="20"/>
    </location>
</feature>
<dbReference type="Proteomes" id="UP000036338">
    <property type="component" value="Unassembled WGS sequence"/>
</dbReference>